<dbReference type="InterPro" id="IPR000719">
    <property type="entry name" value="Prot_kinase_dom"/>
</dbReference>
<comment type="caution">
    <text evidence="7">The sequence shown here is derived from an EMBL/GenBank/DDBJ whole genome shotgun (WGS) entry which is preliminary data.</text>
</comment>
<accession>A0ABP0AYF5</accession>
<protein>
    <recommendedName>
        <fullName evidence="6">Protein kinase domain-containing protein</fullName>
    </recommendedName>
</protein>
<organism evidence="7 8">
    <name type="scientific">Sporothrix curviconia</name>
    <dbReference type="NCBI Taxonomy" id="1260050"/>
    <lineage>
        <taxon>Eukaryota</taxon>
        <taxon>Fungi</taxon>
        <taxon>Dikarya</taxon>
        <taxon>Ascomycota</taxon>
        <taxon>Pezizomycotina</taxon>
        <taxon>Sordariomycetes</taxon>
        <taxon>Sordariomycetidae</taxon>
        <taxon>Ophiostomatales</taxon>
        <taxon>Ophiostomataceae</taxon>
        <taxon>Sporothrix</taxon>
    </lineage>
</organism>
<keyword evidence="4" id="KW-0418">Kinase</keyword>
<keyword evidence="2" id="KW-0808">Transferase</keyword>
<evidence type="ECO:0000256" key="3">
    <source>
        <dbReference type="ARBA" id="ARBA00022741"/>
    </source>
</evidence>
<keyword evidence="3" id="KW-0547">Nucleotide-binding</keyword>
<dbReference type="PROSITE" id="PS50011">
    <property type="entry name" value="PROTEIN_KINASE_DOM"/>
    <property type="match status" value="1"/>
</dbReference>
<dbReference type="PANTHER" id="PTHR24349">
    <property type="entry name" value="SERINE/THREONINE-PROTEIN KINASE"/>
    <property type="match status" value="1"/>
</dbReference>
<dbReference type="Gene3D" id="1.10.510.10">
    <property type="entry name" value="Transferase(Phosphotransferase) domain 1"/>
    <property type="match status" value="1"/>
</dbReference>
<gene>
    <name evidence="7" type="ORF">SCUCBS95973_001420</name>
</gene>
<keyword evidence="1" id="KW-0723">Serine/threonine-protein kinase</keyword>
<dbReference type="InterPro" id="IPR050205">
    <property type="entry name" value="CDPK_Ser/Thr_kinases"/>
</dbReference>
<keyword evidence="5" id="KW-0067">ATP-binding</keyword>
<dbReference type="EMBL" id="CAWUHB010000005">
    <property type="protein sequence ID" value="CAK7212310.1"/>
    <property type="molecule type" value="Genomic_DNA"/>
</dbReference>
<feature type="domain" description="Protein kinase" evidence="6">
    <location>
        <begin position="1"/>
        <end position="201"/>
    </location>
</feature>
<evidence type="ECO:0000256" key="5">
    <source>
        <dbReference type="ARBA" id="ARBA00022840"/>
    </source>
</evidence>
<evidence type="ECO:0000259" key="6">
    <source>
        <dbReference type="PROSITE" id="PS50011"/>
    </source>
</evidence>
<dbReference type="Proteomes" id="UP001642405">
    <property type="component" value="Unassembled WGS sequence"/>
</dbReference>
<dbReference type="SUPFAM" id="SSF56112">
    <property type="entry name" value="Protein kinase-like (PK-like)"/>
    <property type="match status" value="1"/>
</dbReference>
<proteinExistence type="predicted"/>
<keyword evidence="8" id="KW-1185">Reference proteome</keyword>
<evidence type="ECO:0000256" key="1">
    <source>
        <dbReference type="ARBA" id="ARBA00022527"/>
    </source>
</evidence>
<evidence type="ECO:0000313" key="7">
    <source>
        <dbReference type="EMBL" id="CAK7212310.1"/>
    </source>
</evidence>
<sequence>MSVINSPPSTTTDVKPDNILVDWEADDTGHKTVARAALVDFDLAFHPPPGKRLDMPYPLGNVMWRSLEGQTGKGMTSASDVFSFGLVCIYALGSGDMLLDNVDELAKNSIPPGQEILTRHFSYFGPATRGLLEQVGDEVWCKALRGVSAAADKVLRDNPGLRFTEWGQVLGPAAVDLISGMTNPDPTARLTMEQVLAHPWWQEEEEED</sequence>
<evidence type="ECO:0000313" key="8">
    <source>
        <dbReference type="Proteomes" id="UP001642405"/>
    </source>
</evidence>
<evidence type="ECO:0000256" key="4">
    <source>
        <dbReference type="ARBA" id="ARBA00022777"/>
    </source>
</evidence>
<dbReference type="Pfam" id="PF00069">
    <property type="entry name" value="Pkinase"/>
    <property type="match status" value="1"/>
</dbReference>
<reference evidence="7 8" key="1">
    <citation type="submission" date="2024-01" db="EMBL/GenBank/DDBJ databases">
        <authorList>
            <person name="Allen C."/>
            <person name="Tagirdzhanova G."/>
        </authorList>
    </citation>
    <scope>NUCLEOTIDE SEQUENCE [LARGE SCALE GENOMIC DNA]</scope>
</reference>
<evidence type="ECO:0000256" key="2">
    <source>
        <dbReference type="ARBA" id="ARBA00022679"/>
    </source>
</evidence>
<dbReference type="InterPro" id="IPR011009">
    <property type="entry name" value="Kinase-like_dom_sf"/>
</dbReference>
<name>A0ABP0AYF5_9PEZI</name>